<dbReference type="Gene3D" id="3.10.180.10">
    <property type="entry name" value="2,3-Dihydroxybiphenyl 1,2-Dioxygenase, domain 1"/>
    <property type="match status" value="1"/>
</dbReference>
<dbReference type="PANTHER" id="PTHR33993">
    <property type="entry name" value="GLYOXALASE-RELATED"/>
    <property type="match status" value="1"/>
</dbReference>
<dbReference type="InterPro" id="IPR052164">
    <property type="entry name" value="Anthracycline_SecMetBiosynth"/>
</dbReference>
<dbReference type="InterPro" id="IPR029068">
    <property type="entry name" value="Glyas_Bleomycin-R_OHBP_Dase"/>
</dbReference>
<organism evidence="2">
    <name type="scientific">freshwater metagenome</name>
    <dbReference type="NCBI Taxonomy" id="449393"/>
    <lineage>
        <taxon>unclassified sequences</taxon>
        <taxon>metagenomes</taxon>
        <taxon>ecological metagenomes</taxon>
    </lineage>
</organism>
<feature type="domain" description="Glyoxalase-like" evidence="1">
    <location>
        <begin position="18"/>
        <end position="118"/>
    </location>
</feature>
<gene>
    <name evidence="2" type="ORF">UFOPK1572_00900</name>
</gene>
<reference evidence="2" key="1">
    <citation type="submission" date="2020-05" db="EMBL/GenBank/DDBJ databases">
        <authorList>
            <person name="Chiriac C."/>
            <person name="Salcher M."/>
            <person name="Ghai R."/>
            <person name="Kavagutti S V."/>
        </authorList>
    </citation>
    <scope>NUCLEOTIDE SEQUENCE</scope>
</reference>
<sequence>MDDVTSRDWARPVVYFEIQAHDADLLSAFYSAMFNWDIGEGFIRQIPAGIGGPENGIGGHIRQGNHSGVTLYIQVRDLAASLAQAVSLGGAITLERFDVPGGASIAGITDPEGNAVTLVQQ</sequence>
<proteinExistence type="predicted"/>
<protein>
    <submittedName>
        <fullName evidence="2">Unannotated protein</fullName>
    </submittedName>
</protein>
<accession>A0A6J6DL84</accession>
<dbReference type="PANTHER" id="PTHR33993:SF2">
    <property type="entry name" value="VOC DOMAIN-CONTAINING PROTEIN"/>
    <property type="match status" value="1"/>
</dbReference>
<dbReference type="InterPro" id="IPR041581">
    <property type="entry name" value="Glyoxalase_6"/>
</dbReference>
<name>A0A6J6DL84_9ZZZZ</name>
<dbReference type="SUPFAM" id="SSF54593">
    <property type="entry name" value="Glyoxalase/Bleomycin resistance protein/Dihydroxybiphenyl dioxygenase"/>
    <property type="match status" value="1"/>
</dbReference>
<dbReference type="AlphaFoldDB" id="A0A6J6DL84"/>
<dbReference type="Pfam" id="PF18029">
    <property type="entry name" value="Glyoxalase_6"/>
    <property type="match status" value="1"/>
</dbReference>
<evidence type="ECO:0000313" key="2">
    <source>
        <dbReference type="EMBL" id="CAB4562038.1"/>
    </source>
</evidence>
<evidence type="ECO:0000259" key="1">
    <source>
        <dbReference type="Pfam" id="PF18029"/>
    </source>
</evidence>
<dbReference type="EMBL" id="CAEZTC010000106">
    <property type="protein sequence ID" value="CAB4562038.1"/>
    <property type="molecule type" value="Genomic_DNA"/>
</dbReference>